<keyword evidence="1" id="KW-0812">Transmembrane</keyword>
<proteinExistence type="predicted"/>
<dbReference type="PANTHER" id="PTHR34989:SF1">
    <property type="entry name" value="PROTEIN HDED"/>
    <property type="match status" value="1"/>
</dbReference>
<sequence length="202" mass="21411">MSVSLPTYGQLTHRWGWLVALGIVQLLIGTVGLVISTLFTVASVLAFGAILCASGILTLLSAVFHGQGWKARGVSILISLMYLAAGLVMLFAPLLSAEWLTLMLAGWLIAVGFMRAVKGWQHRPEHGYGWVVLGGVLVFVSGVLLLMSWPGSGFWVIGLFISAELIFAGWTSIIVALAARRAAHSQPPHPDHETGTPAGLAG</sequence>
<dbReference type="InterPro" id="IPR052712">
    <property type="entry name" value="Acid_resist_chaperone_HdeD"/>
</dbReference>
<name>A0A248LGZ8_9NEIS</name>
<feature type="transmembrane region" description="Helical" evidence="1">
    <location>
        <begin position="129"/>
        <end position="149"/>
    </location>
</feature>
<gene>
    <name evidence="2" type="ORF">LHGZ1_0642</name>
</gene>
<evidence type="ECO:0000313" key="3">
    <source>
        <dbReference type="Proteomes" id="UP000197424"/>
    </source>
</evidence>
<keyword evidence="1" id="KW-0472">Membrane</keyword>
<feature type="transmembrane region" description="Helical" evidence="1">
    <location>
        <begin position="15"/>
        <end position="35"/>
    </location>
</feature>
<dbReference type="Pfam" id="PF03729">
    <property type="entry name" value="DUF308"/>
    <property type="match status" value="1"/>
</dbReference>
<dbReference type="AlphaFoldDB" id="A0A248LGZ8"/>
<organism evidence="2 3">
    <name type="scientific">Laribacter hongkongensis</name>
    <dbReference type="NCBI Taxonomy" id="168471"/>
    <lineage>
        <taxon>Bacteria</taxon>
        <taxon>Pseudomonadati</taxon>
        <taxon>Pseudomonadota</taxon>
        <taxon>Betaproteobacteria</taxon>
        <taxon>Neisseriales</taxon>
        <taxon>Aquaspirillaceae</taxon>
        <taxon>Laribacter</taxon>
    </lineage>
</organism>
<dbReference type="GO" id="GO:0005886">
    <property type="term" value="C:plasma membrane"/>
    <property type="evidence" value="ECO:0007669"/>
    <property type="project" value="TreeGrafter"/>
</dbReference>
<feature type="transmembrane region" description="Helical" evidence="1">
    <location>
        <begin position="99"/>
        <end position="117"/>
    </location>
</feature>
<evidence type="ECO:0008006" key="4">
    <source>
        <dbReference type="Google" id="ProtNLM"/>
    </source>
</evidence>
<keyword evidence="1" id="KW-1133">Transmembrane helix</keyword>
<reference evidence="3" key="1">
    <citation type="submission" date="2017-06" db="EMBL/GenBank/DDBJ databases">
        <title>Whole genome sequence of Laribacter hongkongensis LHGZ1.</title>
        <authorList>
            <person name="Chen D."/>
            <person name="Wu H."/>
            <person name="Chen J."/>
        </authorList>
    </citation>
    <scope>NUCLEOTIDE SEQUENCE [LARGE SCALE GENOMIC DNA]</scope>
    <source>
        <strain evidence="3">LHGZ1</strain>
    </source>
</reference>
<accession>A0A248LGZ8</accession>
<evidence type="ECO:0000256" key="1">
    <source>
        <dbReference type="SAM" id="Phobius"/>
    </source>
</evidence>
<dbReference type="EMBL" id="CP022115">
    <property type="protein sequence ID" value="ASJ23473.1"/>
    <property type="molecule type" value="Genomic_DNA"/>
</dbReference>
<dbReference type="PANTHER" id="PTHR34989">
    <property type="entry name" value="PROTEIN HDED"/>
    <property type="match status" value="1"/>
</dbReference>
<feature type="transmembrane region" description="Helical" evidence="1">
    <location>
        <begin position="41"/>
        <end position="64"/>
    </location>
</feature>
<dbReference type="RefSeq" id="WP_088860120.1">
    <property type="nucleotide sequence ID" value="NZ_CP022115.1"/>
</dbReference>
<feature type="transmembrane region" description="Helical" evidence="1">
    <location>
        <begin position="76"/>
        <end position="93"/>
    </location>
</feature>
<protein>
    <recommendedName>
        <fullName evidence="4">HdeD family acid-resistance protein</fullName>
    </recommendedName>
</protein>
<dbReference type="InterPro" id="IPR005325">
    <property type="entry name" value="DUF308_memb"/>
</dbReference>
<feature type="transmembrane region" description="Helical" evidence="1">
    <location>
        <begin position="155"/>
        <end position="179"/>
    </location>
</feature>
<dbReference type="Proteomes" id="UP000197424">
    <property type="component" value="Chromosome"/>
</dbReference>
<evidence type="ECO:0000313" key="2">
    <source>
        <dbReference type="EMBL" id="ASJ23473.1"/>
    </source>
</evidence>
<dbReference type="OrthoDB" id="9815400at2"/>